<dbReference type="Pfam" id="PF00126">
    <property type="entry name" value="HTH_1"/>
    <property type="match status" value="1"/>
</dbReference>
<accession>A0A918GXA2</accession>
<dbReference type="PANTHER" id="PTHR30126">
    <property type="entry name" value="HTH-TYPE TRANSCRIPTIONAL REGULATOR"/>
    <property type="match status" value="1"/>
</dbReference>
<keyword evidence="7" id="KW-1185">Reference proteome</keyword>
<evidence type="ECO:0000256" key="2">
    <source>
        <dbReference type="ARBA" id="ARBA00023015"/>
    </source>
</evidence>
<dbReference type="InterPro" id="IPR005119">
    <property type="entry name" value="LysR_subst-bd"/>
</dbReference>
<dbReference type="EMBL" id="BMQQ01000002">
    <property type="protein sequence ID" value="GGT18462.1"/>
    <property type="molecule type" value="Genomic_DNA"/>
</dbReference>
<evidence type="ECO:0000259" key="5">
    <source>
        <dbReference type="PROSITE" id="PS50931"/>
    </source>
</evidence>
<comment type="caution">
    <text evidence="6">The sequence shown here is derived from an EMBL/GenBank/DDBJ whole genome shotgun (WGS) entry which is preliminary data.</text>
</comment>
<dbReference type="InterPro" id="IPR036390">
    <property type="entry name" value="WH_DNA-bd_sf"/>
</dbReference>
<dbReference type="PRINTS" id="PR00039">
    <property type="entry name" value="HTHLYSR"/>
</dbReference>
<dbReference type="GO" id="GO:0000976">
    <property type="term" value="F:transcription cis-regulatory region binding"/>
    <property type="evidence" value="ECO:0007669"/>
    <property type="project" value="TreeGrafter"/>
</dbReference>
<keyword evidence="3" id="KW-0238">DNA-binding</keyword>
<reference evidence="6" key="1">
    <citation type="journal article" date="2014" name="Int. J. Syst. Evol. Microbiol.">
        <title>Complete genome sequence of Corynebacterium casei LMG S-19264T (=DSM 44701T), isolated from a smear-ripened cheese.</title>
        <authorList>
            <consortium name="US DOE Joint Genome Institute (JGI-PGF)"/>
            <person name="Walter F."/>
            <person name="Albersmeier A."/>
            <person name="Kalinowski J."/>
            <person name="Ruckert C."/>
        </authorList>
    </citation>
    <scope>NUCLEOTIDE SEQUENCE</scope>
    <source>
        <strain evidence="6">JCM 3172</strain>
    </source>
</reference>
<keyword evidence="2" id="KW-0805">Transcription regulation</keyword>
<dbReference type="Pfam" id="PF03466">
    <property type="entry name" value="LysR_substrate"/>
    <property type="match status" value="1"/>
</dbReference>
<evidence type="ECO:0000313" key="7">
    <source>
        <dbReference type="Proteomes" id="UP000619486"/>
    </source>
</evidence>
<dbReference type="AlphaFoldDB" id="A0A918GXA2"/>
<evidence type="ECO:0000313" key="6">
    <source>
        <dbReference type="EMBL" id="GGT18462.1"/>
    </source>
</evidence>
<evidence type="ECO:0000256" key="4">
    <source>
        <dbReference type="ARBA" id="ARBA00023163"/>
    </source>
</evidence>
<dbReference type="SUPFAM" id="SSF46785">
    <property type="entry name" value="Winged helix' DNA-binding domain"/>
    <property type="match status" value="1"/>
</dbReference>
<reference evidence="6" key="2">
    <citation type="submission" date="2020-09" db="EMBL/GenBank/DDBJ databases">
        <authorList>
            <person name="Sun Q."/>
            <person name="Ohkuma M."/>
        </authorList>
    </citation>
    <scope>NUCLEOTIDE SEQUENCE</scope>
    <source>
        <strain evidence="6">JCM 3172</strain>
    </source>
</reference>
<comment type="similarity">
    <text evidence="1">Belongs to the LysR transcriptional regulatory family.</text>
</comment>
<dbReference type="FunFam" id="1.10.10.10:FF:000001">
    <property type="entry name" value="LysR family transcriptional regulator"/>
    <property type="match status" value="1"/>
</dbReference>
<dbReference type="GO" id="GO:0003700">
    <property type="term" value="F:DNA-binding transcription factor activity"/>
    <property type="evidence" value="ECO:0007669"/>
    <property type="project" value="InterPro"/>
</dbReference>
<sequence length="302" mass="31024">MLMDMDPHLLRTFVTVSRLASFSAAARELGYTQSAVSQHIAALENDLGTPLLSRRPVAPTRAGERLLEHAGSLLLRLDAARADLARLTAEPAGGAVTLAASPLAAAHPGILAALPPTSVTLHVIPRDEVPAAVATGAADLGVADGLAAPNDPLPLPDMARLTASALGTARGLTEDPLTVLFPADHPLARRARTGLRLDDLVDARWIDAPAAGFPLQRLRAAHGSYGFRPALRYDGTDVRTLAALAAAGHGLTLLPATAAAATPGGVAVPLAGSRLVHRTELVTAGEPTGAAGELVRRLSRAV</sequence>
<keyword evidence="4" id="KW-0804">Transcription</keyword>
<evidence type="ECO:0000256" key="3">
    <source>
        <dbReference type="ARBA" id="ARBA00023125"/>
    </source>
</evidence>
<dbReference type="Gene3D" id="1.10.10.10">
    <property type="entry name" value="Winged helix-like DNA-binding domain superfamily/Winged helix DNA-binding domain"/>
    <property type="match status" value="1"/>
</dbReference>
<dbReference type="SUPFAM" id="SSF53850">
    <property type="entry name" value="Periplasmic binding protein-like II"/>
    <property type="match status" value="1"/>
</dbReference>
<proteinExistence type="inferred from homology"/>
<dbReference type="PROSITE" id="PS50931">
    <property type="entry name" value="HTH_LYSR"/>
    <property type="match status" value="1"/>
</dbReference>
<feature type="domain" description="HTH lysR-type" evidence="5">
    <location>
        <begin position="5"/>
        <end position="60"/>
    </location>
</feature>
<dbReference type="InterPro" id="IPR036388">
    <property type="entry name" value="WH-like_DNA-bd_sf"/>
</dbReference>
<name>A0A918GXA2_9ACTN</name>
<dbReference type="Proteomes" id="UP000619486">
    <property type="component" value="Unassembled WGS sequence"/>
</dbReference>
<evidence type="ECO:0000256" key="1">
    <source>
        <dbReference type="ARBA" id="ARBA00009437"/>
    </source>
</evidence>
<dbReference type="InterPro" id="IPR000847">
    <property type="entry name" value="LysR_HTH_N"/>
</dbReference>
<dbReference type="PANTHER" id="PTHR30126:SF39">
    <property type="entry name" value="HTH-TYPE TRANSCRIPTIONAL REGULATOR CYSL"/>
    <property type="match status" value="1"/>
</dbReference>
<dbReference type="Gene3D" id="3.40.190.290">
    <property type="match status" value="1"/>
</dbReference>
<protein>
    <recommendedName>
        <fullName evidence="5">HTH lysR-type domain-containing protein</fullName>
    </recommendedName>
</protein>
<organism evidence="6 7">
    <name type="scientific">Streptomyces purpureus</name>
    <dbReference type="NCBI Taxonomy" id="1951"/>
    <lineage>
        <taxon>Bacteria</taxon>
        <taxon>Bacillati</taxon>
        <taxon>Actinomycetota</taxon>
        <taxon>Actinomycetes</taxon>
        <taxon>Kitasatosporales</taxon>
        <taxon>Streptomycetaceae</taxon>
        <taxon>Streptomyces</taxon>
    </lineage>
</organism>
<gene>
    <name evidence="6" type="ORF">GCM10014713_09170</name>
</gene>